<dbReference type="SUPFAM" id="SSF53790">
    <property type="entry name" value="Tetrapyrrole methylase"/>
    <property type="match status" value="1"/>
</dbReference>
<dbReference type="GO" id="GO:0008168">
    <property type="term" value="F:methyltransferase activity"/>
    <property type="evidence" value="ECO:0007669"/>
    <property type="project" value="InterPro"/>
</dbReference>
<dbReference type="EMBL" id="LWCA01001193">
    <property type="protein sequence ID" value="OAF65670.1"/>
    <property type="molecule type" value="Genomic_DNA"/>
</dbReference>
<comment type="caution">
    <text evidence="1">The sequence shown here is derived from an EMBL/GenBank/DDBJ whole genome shotgun (WGS) entry which is preliminary data.</text>
</comment>
<dbReference type="AlphaFoldDB" id="A0A177AV17"/>
<sequence length="68" mass="7620">MIGLGLGGIQDISISSANVIRKCQHVILDYYTSLLPDTMYGSCSKQDLESFLETKIIIGYRENFENES</sequence>
<evidence type="ECO:0000313" key="2">
    <source>
        <dbReference type="Proteomes" id="UP000078046"/>
    </source>
</evidence>
<keyword evidence="2" id="KW-1185">Reference proteome</keyword>
<dbReference type="Gene3D" id="3.40.1010.10">
    <property type="entry name" value="Cobalt-precorrin-4 Transmethylase, Domain 1"/>
    <property type="match status" value="1"/>
</dbReference>
<gene>
    <name evidence="1" type="ORF">A3Q56_06593</name>
</gene>
<dbReference type="InterPro" id="IPR035996">
    <property type="entry name" value="4pyrrol_Methylase_sf"/>
</dbReference>
<reference evidence="1 2" key="1">
    <citation type="submission" date="2016-04" db="EMBL/GenBank/DDBJ databases">
        <title>The genome of Intoshia linei affirms orthonectids as highly simplified spiralians.</title>
        <authorList>
            <person name="Mikhailov K.V."/>
            <person name="Slusarev G.S."/>
            <person name="Nikitin M.A."/>
            <person name="Logacheva M.D."/>
            <person name="Penin A."/>
            <person name="Aleoshin V."/>
            <person name="Panchin Y.V."/>
        </authorList>
    </citation>
    <scope>NUCLEOTIDE SEQUENCE [LARGE SCALE GENOMIC DNA]</scope>
    <source>
        <strain evidence="1">Intl2013</strain>
        <tissue evidence="1">Whole animal</tissue>
    </source>
</reference>
<dbReference type="Proteomes" id="UP000078046">
    <property type="component" value="Unassembled WGS sequence"/>
</dbReference>
<name>A0A177AV17_9BILA</name>
<proteinExistence type="predicted"/>
<dbReference type="OrthoDB" id="2516at2759"/>
<evidence type="ECO:0000313" key="1">
    <source>
        <dbReference type="EMBL" id="OAF65670.1"/>
    </source>
</evidence>
<organism evidence="1 2">
    <name type="scientific">Intoshia linei</name>
    <dbReference type="NCBI Taxonomy" id="1819745"/>
    <lineage>
        <taxon>Eukaryota</taxon>
        <taxon>Metazoa</taxon>
        <taxon>Spiralia</taxon>
        <taxon>Lophotrochozoa</taxon>
        <taxon>Mesozoa</taxon>
        <taxon>Orthonectida</taxon>
        <taxon>Rhopaluridae</taxon>
        <taxon>Intoshia</taxon>
    </lineage>
</organism>
<evidence type="ECO:0008006" key="3">
    <source>
        <dbReference type="Google" id="ProtNLM"/>
    </source>
</evidence>
<accession>A0A177AV17</accession>
<feature type="non-terminal residue" evidence="1">
    <location>
        <position position="68"/>
    </location>
</feature>
<protein>
    <recommendedName>
        <fullName evidence="3">Diphthine methyl ester synthase</fullName>
    </recommendedName>
</protein>
<dbReference type="InterPro" id="IPR014777">
    <property type="entry name" value="4pyrrole_Mease_sub1"/>
</dbReference>